<sequence length="73" mass="9154">MEMRQKVEEYDNLDIFHKILVQKRNQEFLYSISKDKRNFPFKIENFEMERRNERSCYKFDKVRGCKIDLCMFC</sequence>
<comment type="caution">
    <text evidence="1">The sequence shown here is derived from an EMBL/GenBank/DDBJ whole genome shotgun (WGS) entry which is preliminary data.</text>
</comment>
<protein>
    <submittedName>
        <fullName evidence="1">Uncharacterized protein</fullName>
    </submittedName>
</protein>
<accession>A0ACB0ZEN0</accession>
<proteinExistence type="predicted"/>
<evidence type="ECO:0000313" key="2">
    <source>
        <dbReference type="Proteomes" id="UP001497535"/>
    </source>
</evidence>
<keyword evidence="2" id="KW-1185">Reference proteome</keyword>
<evidence type="ECO:0000313" key="1">
    <source>
        <dbReference type="EMBL" id="CAK5077509.1"/>
    </source>
</evidence>
<name>A0ACB0ZEN0_MELEN</name>
<gene>
    <name evidence="1" type="ORF">MENTE1834_LOCUS24434</name>
</gene>
<dbReference type="Proteomes" id="UP001497535">
    <property type="component" value="Unassembled WGS sequence"/>
</dbReference>
<dbReference type="EMBL" id="CAVMJV010000032">
    <property type="protein sequence ID" value="CAK5077509.1"/>
    <property type="molecule type" value="Genomic_DNA"/>
</dbReference>
<reference evidence="1" key="1">
    <citation type="submission" date="2023-11" db="EMBL/GenBank/DDBJ databases">
        <authorList>
            <person name="Poullet M."/>
        </authorList>
    </citation>
    <scope>NUCLEOTIDE SEQUENCE</scope>
    <source>
        <strain evidence="1">E1834</strain>
    </source>
</reference>
<organism evidence="1 2">
    <name type="scientific">Meloidogyne enterolobii</name>
    <name type="common">Root-knot nematode worm</name>
    <name type="synonym">Meloidogyne mayaguensis</name>
    <dbReference type="NCBI Taxonomy" id="390850"/>
    <lineage>
        <taxon>Eukaryota</taxon>
        <taxon>Metazoa</taxon>
        <taxon>Ecdysozoa</taxon>
        <taxon>Nematoda</taxon>
        <taxon>Chromadorea</taxon>
        <taxon>Rhabditida</taxon>
        <taxon>Tylenchina</taxon>
        <taxon>Tylenchomorpha</taxon>
        <taxon>Tylenchoidea</taxon>
        <taxon>Meloidogynidae</taxon>
        <taxon>Meloidogyninae</taxon>
        <taxon>Meloidogyne</taxon>
    </lineage>
</organism>